<comment type="caution">
    <text evidence="12">The sequence shown here is derived from an EMBL/GenBank/DDBJ whole genome shotgun (WGS) entry which is preliminary data.</text>
</comment>
<evidence type="ECO:0000256" key="4">
    <source>
        <dbReference type="ARBA" id="ARBA00022692"/>
    </source>
</evidence>
<evidence type="ECO:0000313" key="12">
    <source>
        <dbReference type="EMBL" id="KWX77035.1"/>
    </source>
</evidence>
<dbReference type="Gene3D" id="3.40.50.300">
    <property type="entry name" value="P-loop containing nucleotide triphosphate hydrolases"/>
    <property type="match status" value="1"/>
</dbReference>
<dbReference type="RefSeq" id="WP_060860823.1">
    <property type="nucleotide sequence ID" value="NZ_LIRB01000128.1"/>
</dbReference>
<dbReference type="Proteomes" id="UP000070475">
    <property type="component" value="Unassembled WGS sequence"/>
</dbReference>
<dbReference type="PROSITE" id="PS50893">
    <property type="entry name" value="ABC_TRANSPORTER_2"/>
    <property type="match status" value="1"/>
</dbReference>
<evidence type="ECO:0000256" key="6">
    <source>
        <dbReference type="ARBA" id="ARBA00022840"/>
    </source>
</evidence>
<dbReference type="EMBL" id="LIRB01000128">
    <property type="protein sequence ID" value="KWX77035.1"/>
    <property type="molecule type" value="Genomic_DNA"/>
</dbReference>
<keyword evidence="13" id="KW-1185">Reference proteome</keyword>
<dbReference type="OrthoDB" id="9770415at2"/>
<evidence type="ECO:0000256" key="8">
    <source>
        <dbReference type="ARBA" id="ARBA00023136"/>
    </source>
</evidence>
<keyword evidence="4 9" id="KW-0812">Transmembrane</keyword>
<dbReference type="InterPro" id="IPR003593">
    <property type="entry name" value="AAA+_ATPase"/>
</dbReference>
<feature type="transmembrane region" description="Helical" evidence="9">
    <location>
        <begin position="158"/>
        <end position="176"/>
    </location>
</feature>
<evidence type="ECO:0000259" key="11">
    <source>
        <dbReference type="PROSITE" id="PS50929"/>
    </source>
</evidence>
<gene>
    <name evidence="12" type="ORF">AMQ84_13800</name>
</gene>
<comment type="subcellular location">
    <subcellularLocation>
        <location evidence="1">Cell membrane</location>
        <topology evidence="1">Multi-pass membrane protein</topology>
    </subcellularLocation>
</comment>
<dbReference type="AlphaFoldDB" id="A0A132U0B1"/>
<dbReference type="GO" id="GO:0005886">
    <property type="term" value="C:plasma membrane"/>
    <property type="evidence" value="ECO:0007669"/>
    <property type="project" value="UniProtKB-SubCell"/>
</dbReference>
<feature type="transmembrane region" description="Helical" evidence="9">
    <location>
        <begin position="133"/>
        <end position="152"/>
    </location>
</feature>
<dbReference type="SUPFAM" id="SSF90123">
    <property type="entry name" value="ABC transporter transmembrane region"/>
    <property type="match status" value="1"/>
</dbReference>
<dbReference type="CDD" id="cd18541">
    <property type="entry name" value="ABC_6TM_TmrB_like"/>
    <property type="match status" value="1"/>
</dbReference>
<name>A0A132U0B1_9BACL</name>
<dbReference type="InterPro" id="IPR017871">
    <property type="entry name" value="ABC_transporter-like_CS"/>
</dbReference>
<feature type="domain" description="ABC transporter" evidence="10">
    <location>
        <begin position="335"/>
        <end position="570"/>
    </location>
</feature>
<dbReference type="PROSITE" id="PS50929">
    <property type="entry name" value="ABC_TM1F"/>
    <property type="match status" value="1"/>
</dbReference>
<keyword evidence="2" id="KW-0813">Transport</keyword>
<feature type="transmembrane region" description="Helical" evidence="9">
    <location>
        <begin position="55"/>
        <end position="76"/>
    </location>
</feature>
<keyword evidence="5" id="KW-0547">Nucleotide-binding</keyword>
<evidence type="ECO:0000259" key="10">
    <source>
        <dbReference type="PROSITE" id="PS50893"/>
    </source>
</evidence>
<keyword evidence="6" id="KW-0067">ATP-binding</keyword>
<dbReference type="FunFam" id="3.40.50.300:FF:000221">
    <property type="entry name" value="Multidrug ABC transporter ATP-binding protein"/>
    <property type="match status" value="1"/>
</dbReference>
<dbReference type="InterPro" id="IPR027417">
    <property type="entry name" value="P-loop_NTPase"/>
</dbReference>
<dbReference type="SUPFAM" id="SSF52540">
    <property type="entry name" value="P-loop containing nucleoside triphosphate hydrolases"/>
    <property type="match status" value="1"/>
</dbReference>
<dbReference type="InterPro" id="IPR036640">
    <property type="entry name" value="ABC1_TM_sf"/>
</dbReference>
<keyword evidence="3" id="KW-1003">Cell membrane</keyword>
<reference evidence="12 13" key="1">
    <citation type="submission" date="2015-08" db="EMBL/GenBank/DDBJ databases">
        <title>Genomes of Paenibacillus riograndensis.</title>
        <authorList>
            <person name="Sant'Anna F.H."/>
            <person name="Souza R."/>
            <person name="Ambrosini A."/>
            <person name="Bach E."/>
            <person name="Fernandes G."/>
            <person name="Balsanelli E."/>
            <person name="Baura V.A."/>
            <person name="Pedrosa F.O."/>
            <person name="Souza E.M."/>
            <person name="Passaglia L."/>
        </authorList>
    </citation>
    <scope>NUCLEOTIDE SEQUENCE [LARGE SCALE GENOMIC DNA]</scope>
    <source>
        <strain evidence="12 13">CAS34</strain>
    </source>
</reference>
<feature type="transmembrane region" description="Helical" evidence="9">
    <location>
        <begin position="273"/>
        <end position="297"/>
    </location>
</feature>
<proteinExistence type="predicted"/>
<evidence type="ECO:0000256" key="9">
    <source>
        <dbReference type="SAM" id="Phobius"/>
    </source>
</evidence>
<dbReference type="SMART" id="SM00382">
    <property type="entry name" value="AAA"/>
    <property type="match status" value="1"/>
</dbReference>
<dbReference type="PROSITE" id="PS00211">
    <property type="entry name" value="ABC_TRANSPORTER_1"/>
    <property type="match status" value="1"/>
</dbReference>
<dbReference type="GO" id="GO:0140359">
    <property type="term" value="F:ABC-type transporter activity"/>
    <property type="evidence" value="ECO:0007669"/>
    <property type="project" value="InterPro"/>
</dbReference>
<evidence type="ECO:0000256" key="7">
    <source>
        <dbReference type="ARBA" id="ARBA00022989"/>
    </source>
</evidence>
<keyword evidence="7 9" id="KW-1133">Transmembrane helix</keyword>
<dbReference type="PATRIC" id="fig|483937.3.peg.2374"/>
<dbReference type="GO" id="GO:0005524">
    <property type="term" value="F:ATP binding"/>
    <property type="evidence" value="ECO:0007669"/>
    <property type="project" value="UniProtKB-KW"/>
</dbReference>
<protein>
    <submittedName>
        <fullName evidence="12">ATPase</fullName>
    </submittedName>
</protein>
<dbReference type="PANTHER" id="PTHR24221:SF300">
    <property type="entry name" value="MULTIDRUG RESISTANCE-LIKE ATP-BINDING PROTEIN MDLA"/>
    <property type="match status" value="1"/>
</dbReference>
<keyword evidence="8 9" id="KW-0472">Membrane</keyword>
<evidence type="ECO:0000256" key="1">
    <source>
        <dbReference type="ARBA" id="ARBA00004651"/>
    </source>
</evidence>
<evidence type="ECO:0000313" key="13">
    <source>
        <dbReference type="Proteomes" id="UP000070475"/>
    </source>
</evidence>
<dbReference type="Gene3D" id="1.20.1560.10">
    <property type="entry name" value="ABC transporter type 1, transmembrane domain"/>
    <property type="match status" value="1"/>
</dbReference>
<organism evidence="12 13">
    <name type="scientific">Paenibacillus riograndensis</name>
    <dbReference type="NCBI Taxonomy" id="483937"/>
    <lineage>
        <taxon>Bacteria</taxon>
        <taxon>Bacillati</taxon>
        <taxon>Bacillota</taxon>
        <taxon>Bacilli</taxon>
        <taxon>Bacillales</taxon>
        <taxon>Paenibacillaceae</taxon>
        <taxon>Paenibacillus</taxon>
        <taxon>Paenibacillus sonchi group</taxon>
    </lineage>
</organism>
<dbReference type="InterPro" id="IPR039421">
    <property type="entry name" value="Type_1_exporter"/>
</dbReference>
<evidence type="ECO:0000256" key="5">
    <source>
        <dbReference type="ARBA" id="ARBA00022741"/>
    </source>
</evidence>
<dbReference type="GO" id="GO:0016887">
    <property type="term" value="F:ATP hydrolysis activity"/>
    <property type="evidence" value="ECO:0007669"/>
    <property type="project" value="InterPro"/>
</dbReference>
<feature type="domain" description="ABC transmembrane type-1" evidence="11">
    <location>
        <begin position="18"/>
        <end position="302"/>
    </location>
</feature>
<evidence type="ECO:0000256" key="3">
    <source>
        <dbReference type="ARBA" id="ARBA00022475"/>
    </source>
</evidence>
<dbReference type="Pfam" id="PF00664">
    <property type="entry name" value="ABC_membrane"/>
    <property type="match status" value="1"/>
</dbReference>
<dbReference type="PANTHER" id="PTHR24221">
    <property type="entry name" value="ATP-BINDING CASSETTE SUB-FAMILY B"/>
    <property type="match status" value="1"/>
</dbReference>
<feature type="transmembrane region" description="Helical" evidence="9">
    <location>
        <begin position="15"/>
        <end position="35"/>
    </location>
</feature>
<feature type="transmembrane region" description="Helical" evidence="9">
    <location>
        <begin position="236"/>
        <end position="261"/>
    </location>
</feature>
<dbReference type="InterPro" id="IPR011527">
    <property type="entry name" value="ABC1_TM_dom"/>
</dbReference>
<accession>A0A132U0B1</accession>
<dbReference type="InterPro" id="IPR003439">
    <property type="entry name" value="ABC_transporter-like_ATP-bd"/>
</dbReference>
<evidence type="ECO:0000256" key="2">
    <source>
        <dbReference type="ARBA" id="ARBA00022448"/>
    </source>
</evidence>
<sequence length="583" mass="64906">MDFSVLLRFFKARKFSYLTGFAFMFAASFIQTLFPRVLGSAVDLMKASGFAVRQVMFQVLWMTLIAAAVFVCTFLWRNIIIANARNLECYFREELVRHFLKLSPAFYNTRKTGDLIAYAINDISAVRMTFGPATAMSFNGIVICFSSVYFMFATVDARLTLITLAPLPFIILLMLFTGRKVQTRFRIVQNQFGAVSDRVQENISGIRVIKAYVQERSEMERFSALSSRMKQANLDLIRVSAALPAMIEFGFAICFVLNLVFGSRMVLRGEISIGMFVAFNGYLSLIVNPIVSIGRIVTIFQRGMASLGRLHDILRIQPDIQDLPQAADIQPDGPVELRDLTFHYDGTGTPALKDISLVLPKGHTLGIIGHTGSGKSTLASLLFRFFYVESGRIFLNGRDINGYTLEALRGGLGYVPQDTFIFAASVRENIVFFKDGYSEEEVREAARLSMIADSIGGLPEGYDTILGERGVNLSGGQKQRLAIARALIRNPAILILDDALSAVDAVTEGLILERLRQTRQGKTNILISHRVSAVMEADEIIVLDKGMIVERGTHAQLLKEGGLYYDIYTEQHEDGQSAYPKKA</sequence>
<dbReference type="Pfam" id="PF00005">
    <property type="entry name" value="ABC_tran"/>
    <property type="match status" value="1"/>
</dbReference>